<keyword evidence="13" id="KW-1185">Reference proteome</keyword>
<sequence>MFDVSFSELALIGVVALVVIGPERLPKVARTVGHLIGRAQRYVNDVKGDIQREMDLGDLSNLKGQMEEAARSVQTSLKEGAQSLQAPLQEAKDALANAAHTLHDTATGSAASTETPAPPAAALDSPATAPVTTPLAGAVESPATASVTAPAATSVEAPLVGAIESPAATAAPSTALPSAPEPQKDLPGFAEASALAQPVPSKPSSGTPT</sequence>
<comment type="function">
    <text evidence="10">Part of the twin-arginine translocation (Tat) system that transports large folded proteins containing a characteristic twin-arginine motif in their signal peptide across membranes. Together with TatC, TatB is part of a receptor directly interacting with Tat signal peptides. TatB may form an oligomeric binding site that transiently accommodates folded Tat precursor proteins before their translocation.</text>
</comment>
<evidence type="ECO:0000256" key="1">
    <source>
        <dbReference type="ARBA" id="ARBA00004167"/>
    </source>
</evidence>
<dbReference type="HAMAP" id="MF_00237">
    <property type="entry name" value="TatB"/>
    <property type="match status" value="1"/>
</dbReference>
<keyword evidence="9 10" id="KW-0472">Membrane</keyword>
<dbReference type="NCBIfam" id="TIGR01410">
    <property type="entry name" value="tatB"/>
    <property type="match status" value="1"/>
</dbReference>
<dbReference type="Gene3D" id="1.20.5.3310">
    <property type="match status" value="1"/>
</dbReference>
<feature type="region of interest" description="Disordered" evidence="11">
    <location>
        <begin position="168"/>
        <end position="209"/>
    </location>
</feature>
<dbReference type="OrthoDB" id="9816005at2"/>
<feature type="compositionally biased region" description="Low complexity" evidence="11">
    <location>
        <begin position="168"/>
        <end position="178"/>
    </location>
</feature>
<dbReference type="InterPro" id="IPR036689">
    <property type="entry name" value="ESAT-6-like_sf"/>
</dbReference>
<gene>
    <name evidence="10" type="primary">tatB</name>
    <name evidence="12" type="ORF">EDC26_12018</name>
</gene>
<dbReference type="EMBL" id="SMAJ01000020">
    <property type="protein sequence ID" value="TCT02101.1"/>
    <property type="molecule type" value="Genomic_DNA"/>
</dbReference>
<dbReference type="PRINTS" id="PR01506">
    <property type="entry name" value="TATBPROTEIN"/>
</dbReference>
<evidence type="ECO:0000256" key="8">
    <source>
        <dbReference type="ARBA" id="ARBA00023010"/>
    </source>
</evidence>
<keyword evidence="7 10" id="KW-1133">Transmembrane helix</keyword>
<dbReference type="RefSeq" id="WP_132585302.1">
    <property type="nucleotide sequence ID" value="NZ_SMAJ01000020.1"/>
</dbReference>
<dbReference type="Proteomes" id="UP000295525">
    <property type="component" value="Unassembled WGS sequence"/>
</dbReference>
<evidence type="ECO:0000256" key="3">
    <source>
        <dbReference type="ARBA" id="ARBA00022475"/>
    </source>
</evidence>
<evidence type="ECO:0000256" key="6">
    <source>
        <dbReference type="ARBA" id="ARBA00022927"/>
    </source>
</evidence>
<proteinExistence type="inferred from homology"/>
<evidence type="ECO:0000256" key="2">
    <source>
        <dbReference type="ARBA" id="ARBA00022448"/>
    </source>
</evidence>
<keyword evidence="5 10" id="KW-0812">Transmembrane</keyword>
<dbReference type="GO" id="GO:0033281">
    <property type="term" value="C:TAT protein transport complex"/>
    <property type="evidence" value="ECO:0007669"/>
    <property type="project" value="UniProtKB-UniRule"/>
</dbReference>
<dbReference type="GO" id="GO:0008320">
    <property type="term" value="F:protein transmembrane transporter activity"/>
    <property type="evidence" value="ECO:0007669"/>
    <property type="project" value="UniProtKB-UniRule"/>
</dbReference>
<keyword evidence="2 10" id="KW-0813">Transport</keyword>
<comment type="subunit">
    <text evidence="10">The Tat system comprises two distinct complexes: a TatABC complex, containing multiple copies of TatA, TatB and TatC subunits, and a separate TatA complex, containing only TatA subunits. Substrates initially bind to the TatABC complex, which probably triggers association of the separate TatA complex to form the active translocon.</text>
</comment>
<evidence type="ECO:0000256" key="10">
    <source>
        <dbReference type="HAMAP-Rule" id="MF_00237"/>
    </source>
</evidence>
<evidence type="ECO:0000256" key="11">
    <source>
        <dbReference type="SAM" id="MobiDB-lite"/>
    </source>
</evidence>
<protein>
    <recommendedName>
        <fullName evidence="10">Sec-independent protein translocase protein TatB</fullName>
    </recommendedName>
</protein>
<feature type="region of interest" description="Disordered" evidence="11">
    <location>
        <begin position="105"/>
        <end position="133"/>
    </location>
</feature>
<dbReference type="GO" id="GO:0043953">
    <property type="term" value="P:protein transport by the Tat complex"/>
    <property type="evidence" value="ECO:0007669"/>
    <property type="project" value="UniProtKB-UniRule"/>
</dbReference>
<name>A0A4R3LPK6_9BURK</name>
<accession>A0A4R3LPK6</accession>
<dbReference type="InterPro" id="IPR003369">
    <property type="entry name" value="TatA/B/E"/>
</dbReference>
<evidence type="ECO:0000313" key="12">
    <source>
        <dbReference type="EMBL" id="TCT02101.1"/>
    </source>
</evidence>
<keyword evidence="3 10" id="KW-1003">Cell membrane</keyword>
<evidence type="ECO:0000256" key="4">
    <source>
        <dbReference type="ARBA" id="ARBA00022519"/>
    </source>
</evidence>
<keyword evidence="8 10" id="KW-0811">Translocation</keyword>
<evidence type="ECO:0000256" key="7">
    <source>
        <dbReference type="ARBA" id="ARBA00022989"/>
    </source>
</evidence>
<keyword evidence="4" id="KW-0997">Cell inner membrane</keyword>
<comment type="subcellular location">
    <subcellularLocation>
        <location evidence="10">Cell membrane</location>
        <topology evidence="10">Single-pass membrane protein</topology>
    </subcellularLocation>
    <subcellularLocation>
        <location evidence="1">Membrane</location>
        <topology evidence="1">Single-pass membrane protein</topology>
    </subcellularLocation>
</comment>
<dbReference type="Pfam" id="PF02416">
    <property type="entry name" value="TatA_B_E"/>
    <property type="match status" value="1"/>
</dbReference>
<evidence type="ECO:0000313" key="13">
    <source>
        <dbReference type="Proteomes" id="UP000295525"/>
    </source>
</evidence>
<dbReference type="InterPro" id="IPR018448">
    <property type="entry name" value="TatB"/>
</dbReference>
<comment type="caution">
    <text evidence="12">The sequence shown here is derived from an EMBL/GenBank/DDBJ whole genome shotgun (WGS) entry which is preliminary data.</text>
</comment>
<dbReference type="SUPFAM" id="SSF140453">
    <property type="entry name" value="EsxAB dimer-like"/>
    <property type="match status" value="1"/>
</dbReference>
<organism evidence="12 13">
    <name type="scientific">Paralcaligenes ureilyticus</name>
    <dbReference type="NCBI Taxonomy" id="627131"/>
    <lineage>
        <taxon>Bacteria</taxon>
        <taxon>Pseudomonadati</taxon>
        <taxon>Pseudomonadota</taxon>
        <taxon>Betaproteobacteria</taxon>
        <taxon>Burkholderiales</taxon>
        <taxon>Alcaligenaceae</taxon>
        <taxon>Paralcaligenes</taxon>
    </lineage>
</organism>
<comment type="similarity">
    <text evidence="10">Belongs to the TatB family.</text>
</comment>
<reference evidence="12 13" key="1">
    <citation type="submission" date="2019-03" db="EMBL/GenBank/DDBJ databases">
        <title>Genomic Encyclopedia of Type Strains, Phase IV (KMG-IV): sequencing the most valuable type-strain genomes for metagenomic binning, comparative biology and taxonomic classification.</title>
        <authorList>
            <person name="Goeker M."/>
        </authorList>
    </citation>
    <scope>NUCLEOTIDE SEQUENCE [LARGE SCALE GENOMIC DNA]</scope>
    <source>
        <strain evidence="12 13">DSM 24591</strain>
    </source>
</reference>
<evidence type="ECO:0000256" key="9">
    <source>
        <dbReference type="ARBA" id="ARBA00023136"/>
    </source>
</evidence>
<dbReference type="PANTHER" id="PTHR33162">
    <property type="entry name" value="SEC-INDEPENDENT PROTEIN TRANSLOCASE PROTEIN TATA, CHLOROPLASTIC"/>
    <property type="match status" value="1"/>
</dbReference>
<keyword evidence="6 10" id="KW-0653">Protein transport</keyword>
<dbReference type="PANTHER" id="PTHR33162:SF1">
    <property type="entry name" value="SEC-INDEPENDENT PROTEIN TRANSLOCASE PROTEIN TATA, CHLOROPLASTIC"/>
    <property type="match status" value="1"/>
</dbReference>
<dbReference type="AlphaFoldDB" id="A0A4R3LPK6"/>
<evidence type="ECO:0000256" key="5">
    <source>
        <dbReference type="ARBA" id="ARBA00022692"/>
    </source>
</evidence>
<feature type="compositionally biased region" description="Low complexity" evidence="11">
    <location>
        <begin position="105"/>
        <end position="130"/>
    </location>
</feature>